<dbReference type="RefSeq" id="XP_015605580.1">
    <property type="nucleotide sequence ID" value="XM_015750094.2"/>
</dbReference>
<evidence type="ECO:0000256" key="1">
    <source>
        <dbReference type="SAM" id="SignalP"/>
    </source>
</evidence>
<feature type="chain" id="PRO_5042478470" evidence="1">
    <location>
        <begin position="48"/>
        <end position="257"/>
    </location>
</feature>
<keyword evidence="1" id="KW-0732">Signal</keyword>
<dbReference type="GeneID" id="107272691"/>
<evidence type="ECO:0000313" key="2">
    <source>
        <dbReference type="Proteomes" id="UP000694920"/>
    </source>
</evidence>
<organism evidence="2 3">
    <name type="scientific">Cephus cinctus</name>
    <name type="common">Wheat stem sawfly</name>
    <dbReference type="NCBI Taxonomy" id="211228"/>
    <lineage>
        <taxon>Eukaryota</taxon>
        <taxon>Metazoa</taxon>
        <taxon>Ecdysozoa</taxon>
        <taxon>Arthropoda</taxon>
        <taxon>Hexapoda</taxon>
        <taxon>Insecta</taxon>
        <taxon>Pterygota</taxon>
        <taxon>Neoptera</taxon>
        <taxon>Endopterygota</taxon>
        <taxon>Hymenoptera</taxon>
        <taxon>Cephoidea</taxon>
        <taxon>Cephidae</taxon>
        <taxon>Cephus</taxon>
    </lineage>
</organism>
<name>A0AAJ7CA23_CEPCN</name>
<accession>A0AAJ7CA23</accession>
<gene>
    <name evidence="3" type="primary">LOC107272691</name>
</gene>
<protein>
    <submittedName>
        <fullName evidence="3">Uncharacterized protein LOC107272691</fullName>
    </submittedName>
</protein>
<keyword evidence="2" id="KW-1185">Reference proteome</keyword>
<evidence type="ECO:0000313" key="3">
    <source>
        <dbReference type="RefSeq" id="XP_015605580.1"/>
    </source>
</evidence>
<proteinExistence type="predicted"/>
<dbReference type="Proteomes" id="UP000694920">
    <property type="component" value="Unplaced"/>
</dbReference>
<dbReference type="AlphaFoldDB" id="A0AAJ7CA23"/>
<sequence length="257" mass="27582">MSDQVAAEVPIRFTALSRMSGFSFARNSLILLVAALLLAENGPSVLAIKHCKNAMMDVIMKHCSGARFTRDLEHVKNAAIPEDDAVHQEPESSDGNTYDKRQVNAEAAASAIAEAAPIVMDMLQGNHGMNRGQFGGPNPYQYGRIAGEYFPRGGYPPFNPYGSPGGYGGPAGYGGPGGYGGYGGYGQDVYSGFQGAGDNLGMDLTSNEVEELYKVYERLPRASMSKEDAKKLFIEMAAKCCQNLNNCILDEKLIPCT</sequence>
<reference evidence="3" key="1">
    <citation type="submission" date="2025-08" db="UniProtKB">
        <authorList>
            <consortium name="RefSeq"/>
        </authorList>
    </citation>
    <scope>IDENTIFICATION</scope>
</reference>
<dbReference type="KEGG" id="ccin:107272691"/>
<feature type="signal peptide" evidence="1">
    <location>
        <begin position="1"/>
        <end position="47"/>
    </location>
</feature>